<organism evidence="12 13">
    <name type="scientific">Corynebacterium lipophilum</name>
    <dbReference type="NCBI Taxonomy" id="2804918"/>
    <lineage>
        <taxon>Bacteria</taxon>
        <taxon>Bacillati</taxon>
        <taxon>Actinomycetota</taxon>
        <taxon>Actinomycetes</taxon>
        <taxon>Mycobacteriales</taxon>
        <taxon>Corynebacteriaceae</taxon>
        <taxon>Corynebacterium</taxon>
    </lineage>
</organism>
<evidence type="ECO:0000313" key="12">
    <source>
        <dbReference type="EMBL" id="MCO6394199.1"/>
    </source>
</evidence>
<dbReference type="GO" id="GO:0005524">
    <property type="term" value="F:ATP binding"/>
    <property type="evidence" value="ECO:0007669"/>
    <property type="project" value="UniProtKB-UniRule"/>
</dbReference>
<evidence type="ECO:0000256" key="9">
    <source>
        <dbReference type="HAMAP-Rule" id="MF_00061"/>
    </source>
</evidence>
<evidence type="ECO:0000256" key="2">
    <source>
        <dbReference type="ARBA" id="ARBA00012052"/>
    </source>
</evidence>
<dbReference type="EC" id="2.7.1.148" evidence="2 9"/>
<dbReference type="SUPFAM" id="SSF55060">
    <property type="entry name" value="GHMP Kinase, C-terminal domain"/>
    <property type="match status" value="1"/>
</dbReference>
<keyword evidence="6 9" id="KW-0418">Kinase</keyword>
<evidence type="ECO:0000256" key="4">
    <source>
        <dbReference type="ARBA" id="ARBA00022679"/>
    </source>
</evidence>
<dbReference type="Proteomes" id="UP001205920">
    <property type="component" value="Unassembled WGS sequence"/>
</dbReference>
<comment type="function">
    <text evidence="9">Catalyzes the phosphorylation of the position 2 hydroxy group of 4-diphosphocytidyl-2C-methyl-D-erythritol.</text>
</comment>
<sequence>MSSNTREIVASAPGKVNLHLGVGNARADGYHELVTVFQAVERRERVRIVVEDEAACVESGSVVVGMQTHFHVDVPDEDIDTPRNLTWRAVDAVVDAVRARSGVQGLSLPKAKLVVDKHVFVAGGMAGGSADAAAGLVAANAYLERYCGERLSEEDLYDLAVGLGADVPFALHGHTALGTGRGDALVEVLGRGTYWWVFCNPKIGISTGKAFETLDDLRHDNPALVPHLDTAALSQALVTGDPRELAKHLHNDLEAAAVAMRPRIAALITRIESETELVARAIVSGSGPTIAALCFDEDAARTLETVLRDSVEGVEVFCTSGPSAGAQLEA</sequence>
<keyword evidence="4 9" id="KW-0808">Transferase</keyword>
<dbReference type="InterPro" id="IPR036554">
    <property type="entry name" value="GHMP_kinase_C_sf"/>
</dbReference>
<dbReference type="NCBIfam" id="TIGR00154">
    <property type="entry name" value="ispE"/>
    <property type="match status" value="1"/>
</dbReference>
<dbReference type="GO" id="GO:0050515">
    <property type="term" value="F:4-(cytidine 5'-diphospho)-2-C-methyl-D-erythritol kinase activity"/>
    <property type="evidence" value="ECO:0007669"/>
    <property type="project" value="UniProtKB-UniRule"/>
</dbReference>
<name>A0AAW5HVH2_9CORY</name>
<dbReference type="RefSeq" id="WP_252931113.1">
    <property type="nucleotide sequence ID" value="NZ_JAEUWV010000003.1"/>
</dbReference>
<feature type="domain" description="GHMP kinase N-terminal" evidence="10">
    <location>
        <begin position="92"/>
        <end position="173"/>
    </location>
</feature>
<accession>A0AAW5HVH2</accession>
<reference evidence="12 13" key="1">
    <citation type="submission" date="2021-01" db="EMBL/GenBank/DDBJ databases">
        <title>Identification and Characterization of Corynebacterium sp.</title>
        <authorList>
            <person name="Luo Q."/>
            <person name="Qu P."/>
            <person name="Chen Q."/>
        </authorList>
    </citation>
    <scope>NUCLEOTIDE SEQUENCE [LARGE SCALE GENOMIC DNA]</scope>
    <source>
        <strain evidence="12 13">MC-18</strain>
    </source>
</reference>
<dbReference type="PANTHER" id="PTHR43527">
    <property type="entry name" value="4-DIPHOSPHOCYTIDYL-2-C-METHYL-D-ERYTHRITOL KINASE, CHLOROPLASTIC"/>
    <property type="match status" value="1"/>
</dbReference>
<keyword evidence="5 9" id="KW-0547">Nucleotide-binding</keyword>
<dbReference type="Pfam" id="PF08544">
    <property type="entry name" value="GHMP_kinases_C"/>
    <property type="match status" value="1"/>
</dbReference>
<evidence type="ECO:0000256" key="5">
    <source>
        <dbReference type="ARBA" id="ARBA00022741"/>
    </source>
</evidence>
<dbReference type="EMBL" id="JAEUWV010000003">
    <property type="protein sequence ID" value="MCO6394199.1"/>
    <property type="molecule type" value="Genomic_DNA"/>
</dbReference>
<dbReference type="PANTHER" id="PTHR43527:SF2">
    <property type="entry name" value="4-DIPHOSPHOCYTIDYL-2-C-METHYL-D-ERYTHRITOL KINASE, CHLOROPLASTIC"/>
    <property type="match status" value="1"/>
</dbReference>
<dbReference type="InterPro" id="IPR004424">
    <property type="entry name" value="IspE"/>
</dbReference>
<keyword evidence="9" id="KW-0414">Isoprene biosynthesis</keyword>
<evidence type="ECO:0000313" key="13">
    <source>
        <dbReference type="Proteomes" id="UP001205920"/>
    </source>
</evidence>
<feature type="active site" evidence="9">
    <location>
        <position position="166"/>
    </location>
</feature>
<comment type="caution">
    <text evidence="9">Lacks conserved residue(s) required for the propagation of feature annotation.</text>
</comment>
<evidence type="ECO:0000256" key="7">
    <source>
        <dbReference type="ARBA" id="ARBA00022840"/>
    </source>
</evidence>
<comment type="catalytic activity">
    <reaction evidence="9">
        <text>4-CDP-2-C-methyl-D-erythritol + ATP = 4-CDP-2-C-methyl-D-erythritol 2-phosphate + ADP + H(+)</text>
        <dbReference type="Rhea" id="RHEA:18437"/>
        <dbReference type="ChEBI" id="CHEBI:15378"/>
        <dbReference type="ChEBI" id="CHEBI:30616"/>
        <dbReference type="ChEBI" id="CHEBI:57823"/>
        <dbReference type="ChEBI" id="CHEBI:57919"/>
        <dbReference type="ChEBI" id="CHEBI:456216"/>
        <dbReference type="EC" id="2.7.1.148"/>
    </reaction>
</comment>
<keyword evidence="7 9" id="KW-0067">ATP-binding</keyword>
<dbReference type="Gene3D" id="3.30.70.890">
    <property type="entry name" value="GHMP kinase, C-terminal domain"/>
    <property type="match status" value="1"/>
</dbReference>
<dbReference type="PIRSF" id="PIRSF010376">
    <property type="entry name" value="IspE"/>
    <property type="match status" value="1"/>
</dbReference>
<dbReference type="Gene3D" id="3.30.230.10">
    <property type="match status" value="1"/>
</dbReference>
<evidence type="ECO:0000256" key="6">
    <source>
        <dbReference type="ARBA" id="ARBA00022777"/>
    </source>
</evidence>
<keyword evidence="13" id="KW-1185">Reference proteome</keyword>
<dbReference type="GO" id="GO:0019288">
    <property type="term" value="P:isopentenyl diphosphate biosynthetic process, methylerythritol 4-phosphate pathway"/>
    <property type="evidence" value="ECO:0007669"/>
    <property type="project" value="UniProtKB-UniRule"/>
</dbReference>
<dbReference type="SUPFAM" id="SSF54211">
    <property type="entry name" value="Ribosomal protein S5 domain 2-like"/>
    <property type="match status" value="1"/>
</dbReference>
<gene>
    <name evidence="9" type="primary">ispE</name>
    <name evidence="12" type="ORF">JMN37_04255</name>
</gene>
<dbReference type="HAMAP" id="MF_00061">
    <property type="entry name" value="IspE"/>
    <property type="match status" value="1"/>
</dbReference>
<protein>
    <recommendedName>
        <fullName evidence="3 9">4-diphosphocytidyl-2-C-methyl-D-erythritol kinase</fullName>
        <shortName evidence="9">CMK</shortName>
        <ecNumber evidence="2 9">2.7.1.148</ecNumber>
    </recommendedName>
    <alternativeName>
        <fullName evidence="8 9">4-(cytidine-5'-diphospho)-2-C-methyl-D-erythritol kinase</fullName>
    </alternativeName>
</protein>
<feature type="active site" evidence="9">
    <location>
        <position position="15"/>
    </location>
</feature>
<dbReference type="GO" id="GO:0016114">
    <property type="term" value="P:terpenoid biosynthetic process"/>
    <property type="evidence" value="ECO:0007669"/>
    <property type="project" value="UniProtKB-UniRule"/>
</dbReference>
<dbReference type="InterPro" id="IPR014721">
    <property type="entry name" value="Ribsml_uS5_D2-typ_fold_subgr"/>
</dbReference>
<dbReference type="InterPro" id="IPR020568">
    <property type="entry name" value="Ribosomal_Su5_D2-typ_SF"/>
</dbReference>
<dbReference type="NCBIfam" id="NF002870">
    <property type="entry name" value="PRK03188.1"/>
    <property type="match status" value="1"/>
</dbReference>
<evidence type="ECO:0000259" key="10">
    <source>
        <dbReference type="Pfam" id="PF00288"/>
    </source>
</evidence>
<comment type="similarity">
    <text evidence="1 9">Belongs to the GHMP kinase family. IspE subfamily.</text>
</comment>
<proteinExistence type="inferred from homology"/>
<comment type="pathway">
    <text evidence="9">Isoprenoid biosynthesis; isopentenyl diphosphate biosynthesis via DXP pathway; isopentenyl diphosphate from 1-deoxy-D-xylulose 5-phosphate: step 3/6.</text>
</comment>
<comment type="caution">
    <text evidence="12">The sequence shown here is derived from an EMBL/GenBank/DDBJ whole genome shotgun (WGS) entry which is preliminary data.</text>
</comment>
<evidence type="ECO:0000256" key="3">
    <source>
        <dbReference type="ARBA" id="ARBA00017473"/>
    </source>
</evidence>
<feature type="domain" description="GHMP kinase C-terminal" evidence="11">
    <location>
        <begin position="235"/>
        <end position="308"/>
    </location>
</feature>
<evidence type="ECO:0000256" key="1">
    <source>
        <dbReference type="ARBA" id="ARBA00009684"/>
    </source>
</evidence>
<evidence type="ECO:0000256" key="8">
    <source>
        <dbReference type="ARBA" id="ARBA00032554"/>
    </source>
</evidence>
<dbReference type="Pfam" id="PF00288">
    <property type="entry name" value="GHMP_kinases_N"/>
    <property type="match status" value="1"/>
</dbReference>
<dbReference type="InterPro" id="IPR013750">
    <property type="entry name" value="GHMP_kinase_C_dom"/>
</dbReference>
<dbReference type="InterPro" id="IPR006204">
    <property type="entry name" value="GHMP_kinase_N_dom"/>
</dbReference>
<evidence type="ECO:0000259" key="11">
    <source>
        <dbReference type="Pfam" id="PF08544"/>
    </source>
</evidence>
<dbReference type="AlphaFoldDB" id="A0AAW5HVH2"/>